<gene>
    <name evidence="2" type="ORF">G4H13_35200</name>
</gene>
<evidence type="ECO:0000313" key="2">
    <source>
        <dbReference type="EMBL" id="NEW75461.1"/>
    </source>
</evidence>
<evidence type="ECO:0000313" key="3">
    <source>
        <dbReference type="Proteomes" id="UP000476310"/>
    </source>
</evidence>
<dbReference type="EMBL" id="JAAIKT010000060">
    <property type="protein sequence ID" value="NEW75461.1"/>
    <property type="molecule type" value="Genomic_DNA"/>
</dbReference>
<sequence>MGRAEFDGSAPLALIDEATARTGARVPATPDAYGTAALFGDEMPVRRAVPRRKTQPAEPQGDTLF</sequence>
<evidence type="ECO:0000256" key="1">
    <source>
        <dbReference type="SAM" id="MobiDB-lite"/>
    </source>
</evidence>
<protein>
    <submittedName>
        <fullName evidence="2">Uncharacterized protein</fullName>
    </submittedName>
</protein>
<dbReference type="AlphaFoldDB" id="A0A6G4ASB0"/>
<proteinExistence type="predicted"/>
<organism evidence="2 3">
    <name type="scientific">Streptomyces rhizosphaericus</name>
    <dbReference type="NCBI Taxonomy" id="114699"/>
    <lineage>
        <taxon>Bacteria</taxon>
        <taxon>Bacillati</taxon>
        <taxon>Actinomycetota</taxon>
        <taxon>Actinomycetes</taxon>
        <taxon>Kitasatosporales</taxon>
        <taxon>Streptomycetaceae</taxon>
        <taxon>Streptomyces</taxon>
        <taxon>Streptomyces violaceusniger group</taxon>
    </lineage>
</organism>
<comment type="caution">
    <text evidence="2">The sequence shown here is derived from an EMBL/GenBank/DDBJ whole genome shotgun (WGS) entry which is preliminary data.</text>
</comment>
<feature type="region of interest" description="Disordered" evidence="1">
    <location>
        <begin position="44"/>
        <end position="65"/>
    </location>
</feature>
<keyword evidence="3" id="KW-1185">Reference proteome</keyword>
<name>A0A6G4ASB0_9ACTN</name>
<accession>A0A6G4ASB0</accession>
<reference evidence="2" key="1">
    <citation type="submission" date="2020-02" db="EMBL/GenBank/DDBJ databases">
        <title>A new Streptomyces sp. for controlling soil-borne diseases.</title>
        <authorList>
            <person name="Li X."/>
            <person name="Tian Y."/>
            <person name="Gao K."/>
        </authorList>
    </citation>
    <scope>NUCLEOTIDE SEQUENCE [LARGE SCALE GENOMIC DNA]</scope>
    <source>
        <strain evidence="2">0250</strain>
    </source>
</reference>
<dbReference type="Proteomes" id="UP000476310">
    <property type="component" value="Unassembled WGS sequence"/>
</dbReference>